<dbReference type="SMART" id="SM00345">
    <property type="entry name" value="HTH_GNTR"/>
    <property type="match status" value="1"/>
</dbReference>
<dbReference type="CDD" id="cd07377">
    <property type="entry name" value="WHTH_GntR"/>
    <property type="match status" value="1"/>
</dbReference>
<proteinExistence type="predicted"/>
<dbReference type="Gene3D" id="1.10.10.10">
    <property type="entry name" value="Winged helix-like DNA-binding domain superfamily/Winged helix DNA-binding domain"/>
    <property type="match status" value="1"/>
</dbReference>
<evidence type="ECO:0000259" key="4">
    <source>
        <dbReference type="PROSITE" id="PS50949"/>
    </source>
</evidence>
<keyword evidence="6" id="KW-1185">Reference proteome</keyword>
<dbReference type="Pfam" id="PF00392">
    <property type="entry name" value="GntR"/>
    <property type="match status" value="1"/>
</dbReference>
<evidence type="ECO:0000256" key="3">
    <source>
        <dbReference type="ARBA" id="ARBA00023163"/>
    </source>
</evidence>
<keyword evidence="1" id="KW-0805">Transcription regulation</keyword>
<dbReference type="InterPro" id="IPR036390">
    <property type="entry name" value="WH_DNA-bd_sf"/>
</dbReference>
<dbReference type="PANTHER" id="PTHR43537">
    <property type="entry name" value="TRANSCRIPTIONAL REGULATOR, GNTR FAMILY"/>
    <property type="match status" value="1"/>
</dbReference>
<dbReference type="SUPFAM" id="SSF46785">
    <property type="entry name" value="Winged helix' DNA-binding domain"/>
    <property type="match status" value="1"/>
</dbReference>
<dbReference type="InterPro" id="IPR008920">
    <property type="entry name" value="TF_FadR/GntR_C"/>
</dbReference>
<sequence length="241" mass="27306">MSAPHQNTAAEPSLDLIESDGRTLADRVFSRLQDDIVRGHLLPGTKLGETELASRYGVSRGPLREAIRRLESRKLLERVPHVGTRVASLSLPALIEIYHVREALEGMAARLAAQFMTDAEIASLADLLVQHEQQQDLKEDVAYFQREGDLDFHYRIIQGSHNETLIQMLIGGLYHMVRMYRYQFSTVTNRPQRALREHRGIVEALEARDGEMAELLMRRHISRARQNIEQQTTQSAGTADG</sequence>
<dbReference type="PANTHER" id="PTHR43537:SF49">
    <property type="entry name" value="TRANSCRIPTIONAL REGULATORY PROTEIN"/>
    <property type="match status" value="1"/>
</dbReference>
<dbReference type="InterPro" id="IPR011711">
    <property type="entry name" value="GntR_C"/>
</dbReference>
<dbReference type="Pfam" id="PF07729">
    <property type="entry name" value="FCD"/>
    <property type="match status" value="1"/>
</dbReference>
<dbReference type="SMART" id="SM00895">
    <property type="entry name" value="FCD"/>
    <property type="match status" value="1"/>
</dbReference>
<dbReference type="SUPFAM" id="SSF48008">
    <property type="entry name" value="GntR ligand-binding domain-like"/>
    <property type="match status" value="1"/>
</dbReference>
<accession>A0ABT0E3L5</accession>
<reference evidence="5" key="1">
    <citation type="submission" date="2022-04" db="EMBL/GenBank/DDBJ databases">
        <title>Alcanivorax sp. CY1518 draft genome sequence.</title>
        <authorList>
            <person name="Zhao G."/>
            <person name="An M."/>
        </authorList>
    </citation>
    <scope>NUCLEOTIDE SEQUENCE</scope>
    <source>
        <strain evidence="5">CY1518</strain>
    </source>
</reference>
<dbReference type="InterPro" id="IPR036388">
    <property type="entry name" value="WH-like_DNA-bd_sf"/>
</dbReference>
<organism evidence="5 6">
    <name type="scientific">Alcanivorax quisquiliarum</name>
    <dbReference type="NCBI Taxonomy" id="2933565"/>
    <lineage>
        <taxon>Bacteria</taxon>
        <taxon>Pseudomonadati</taxon>
        <taxon>Pseudomonadota</taxon>
        <taxon>Gammaproteobacteria</taxon>
        <taxon>Oceanospirillales</taxon>
        <taxon>Alcanivoracaceae</taxon>
        <taxon>Alcanivorax</taxon>
    </lineage>
</organism>
<dbReference type="EMBL" id="JALKII010000001">
    <property type="protein sequence ID" value="MCK0536406.1"/>
    <property type="molecule type" value="Genomic_DNA"/>
</dbReference>
<keyword evidence="2" id="KW-0238">DNA-binding</keyword>
<comment type="caution">
    <text evidence="5">The sequence shown here is derived from an EMBL/GenBank/DDBJ whole genome shotgun (WGS) entry which is preliminary data.</text>
</comment>
<name>A0ABT0E3L5_9GAMM</name>
<dbReference type="Gene3D" id="1.20.120.530">
    <property type="entry name" value="GntR ligand-binding domain-like"/>
    <property type="match status" value="1"/>
</dbReference>
<evidence type="ECO:0000256" key="1">
    <source>
        <dbReference type="ARBA" id="ARBA00023015"/>
    </source>
</evidence>
<dbReference type="Proteomes" id="UP001165524">
    <property type="component" value="Unassembled WGS sequence"/>
</dbReference>
<dbReference type="InterPro" id="IPR000524">
    <property type="entry name" value="Tscrpt_reg_HTH_GntR"/>
</dbReference>
<keyword evidence="3" id="KW-0804">Transcription</keyword>
<dbReference type="RefSeq" id="WP_246947596.1">
    <property type="nucleotide sequence ID" value="NZ_JALKII010000001.1"/>
</dbReference>
<gene>
    <name evidence="5" type="ORF">MU846_01635</name>
</gene>
<dbReference type="PROSITE" id="PS50949">
    <property type="entry name" value="HTH_GNTR"/>
    <property type="match status" value="1"/>
</dbReference>
<evidence type="ECO:0000256" key="2">
    <source>
        <dbReference type="ARBA" id="ARBA00023125"/>
    </source>
</evidence>
<evidence type="ECO:0000313" key="5">
    <source>
        <dbReference type="EMBL" id="MCK0536406.1"/>
    </source>
</evidence>
<feature type="domain" description="HTH gntR-type" evidence="4">
    <location>
        <begin position="22"/>
        <end position="89"/>
    </location>
</feature>
<protein>
    <submittedName>
        <fullName evidence="5">GntR family transcriptional regulator</fullName>
    </submittedName>
</protein>
<evidence type="ECO:0000313" key="6">
    <source>
        <dbReference type="Proteomes" id="UP001165524"/>
    </source>
</evidence>